<organism evidence="2 3">
    <name type="scientific">Phytohabitans suffuscus</name>
    <dbReference type="NCBI Taxonomy" id="624315"/>
    <lineage>
        <taxon>Bacteria</taxon>
        <taxon>Bacillati</taxon>
        <taxon>Actinomycetota</taxon>
        <taxon>Actinomycetes</taxon>
        <taxon>Micromonosporales</taxon>
        <taxon>Micromonosporaceae</taxon>
    </lineage>
</organism>
<reference evidence="2 3" key="2">
    <citation type="submission" date="2020-03" db="EMBL/GenBank/DDBJ databases">
        <authorList>
            <person name="Ichikawa N."/>
            <person name="Kimura A."/>
            <person name="Kitahashi Y."/>
            <person name="Uohara A."/>
        </authorList>
    </citation>
    <scope>NUCLEOTIDE SEQUENCE [LARGE SCALE GENOMIC DNA]</scope>
    <source>
        <strain evidence="2 3">NBRC 105367</strain>
    </source>
</reference>
<name>A0A6F8YXJ5_9ACTN</name>
<sequence length="97" mass="10158">MLAGLFGVEPGFGSPSGQRATTVDVPKRGRRGRDAGVLADGSTLDELVTHEQEFHGLVAAAAGYDVLRAFIDGLSGLTTRARGWHGTGLPARPPPHR</sequence>
<keyword evidence="3" id="KW-1185">Reference proteome</keyword>
<gene>
    <name evidence="2" type="ORF">Psuf_081220</name>
</gene>
<evidence type="ECO:0000313" key="2">
    <source>
        <dbReference type="EMBL" id="BCB90809.1"/>
    </source>
</evidence>
<evidence type="ECO:0000313" key="3">
    <source>
        <dbReference type="Proteomes" id="UP000503011"/>
    </source>
</evidence>
<evidence type="ECO:0000256" key="1">
    <source>
        <dbReference type="SAM" id="MobiDB-lite"/>
    </source>
</evidence>
<accession>A0A6F8YXJ5</accession>
<reference evidence="2 3" key="1">
    <citation type="submission" date="2020-03" db="EMBL/GenBank/DDBJ databases">
        <title>Whole genome shotgun sequence of Phytohabitans suffuscus NBRC 105367.</title>
        <authorList>
            <person name="Komaki H."/>
            <person name="Tamura T."/>
        </authorList>
    </citation>
    <scope>NUCLEOTIDE SEQUENCE [LARGE SCALE GENOMIC DNA]</scope>
    <source>
        <strain evidence="2 3">NBRC 105367</strain>
    </source>
</reference>
<dbReference type="AlphaFoldDB" id="A0A6F8YXJ5"/>
<dbReference type="Proteomes" id="UP000503011">
    <property type="component" value="Chromosome"/>
</dbReference>
<protein>
    <submittedName>
        <fullName evidence="2">Uncharacterized protein</fullName>
    </submittedName>
</protein>
<dbReference type="EMBL" id="AP022871">
    <property type="protein sequence ID" value="BCB90809.1"/>
    <property type="molecule type" value="Genomic_DNA"/>
</dbReference>
<dbReference type="RefSeq" id="WP_173163240.1">
    <property type="nucleotide sequence ID" value="NZ_AP022871.1"/>
</dbReference>
<feature type="region of interest" description="Disordered" evidence="1">
    <location>
        <begin position="1"/>
        <end position="36"/>
    </location>
</feature>
<dbReference type="KEGG" id="psuu:Psuf_081220"/>
<proteinExistence type="predicted"/>